<feature type="region of interest" description="Disordered" evidence="1">
    <location>
        <begin position="51"/>
        <end position="77"/>
    </location>
</feature>
<keyword evidence="3" id="KW-1185">Reference proteome</keyword>
<dbReference type="OrthoDB" id="9799894at2"/>
<evidence type="ECO:0000313" key="2">
    <source>
        <dbReference type="EMBL" id="KAA2235036.1"/>
    </source>
</evidence>
<reference evidence="2 3" key="2">
    <citation type="submission" date="2019-09" db="EMBL/GenBank/DDBJ databases">
        <authorList>
            <person name="Jin C."/>
        </authorList>
    </citation>
    <scope>NUCLEOTIDE SEQUENCE [LARGE SCALE GENOMIC DNA]</scope>
    <source>
        <strain evidence="2 3">BN140002</strain>
    </source>
</reference>
<gene>
    <name evidence="2" type="ORF">F0L46_22130</name>
</gene>
<dbReference type="AlphaFoldDB" id="A0A5B2V899"/>
<dbReference type="InterPro" id="IPR009562">
    <property type="entry name" value="DUF1178"/>
</dbReference>
<accession>A0A5B2V899</accession>
<protein>
    <submittedName>
        <fullName evidence="2">DUF1178 family protein</fullName>
    </submittedName>
</protein>
<sequence>MIRYALACDQAHAFESWFPSAAAFDAQAARDLVSCPVCGSARVEKQIMAPSIGRRDKAEAQPAAMAAPQPDPPQPLALLSEPERALRALIAAVREHVTKTAENVGERFADEARKIHYGEADERSIYGQASPDEVRALLDEGVEIQPLPVTPDDRN</sequence>
<dbReference type="Pfam" id="PF06676">
    <property type="entry name" value="DUF1178"/>
    <property type="match status" value="1"/>
</dbReference>
<dbReference type="EMBL" id="VUOA01000040">
    <property type="protein sequence ID" value="KAA2235036.1"/>
    <property type="molecule type" value="Genomic_DNA"/>
</dbReference>
<organism evidence="2 3">
    <name type="scientific">Salinarimonas soli</name>
    <dbReference type="NCBI Taxonomy" id="1638099"/>
    <lineage>
        <taxon>Bacteria</taxon>
        <taxon>Pseudomonadati</taxon>
        <taxon>Pseudomonadota</taxon>
        <taxon>Alphaproteobacteria</taxon>
        <taxon>Hyphomicrobiales</taxon>
        <taxon>Salinarimonadaceae</taxon>
        <taxon>Salinarimonas</taxon>
    </lineage>
</organism>
<name>A0A5B2V899_9HYPH</name>
<reference evidence="2 3" key="1">
    <citation type="submission" date="2019-09" db="EMBL/GenBank/DDBJ databases">
        <title>Salinarimonas rosea gen. nov., sp. nov., a new member of the a-2 subgroup of the Proteobacteria.</title>
        <authorList>
            <person name="Liu J."/>
        </authorList>
    </citation>
    <scope>NUCLEOTIDE SEQUENCE [LARGE SCALE GENOMIC DNA]</scope>
    <source>
        <strain evidence="2 3">BN140002</strain>
    </source>
</reference>
<comment type="caution">
    <text evidence="2">The sequence shown here is derived from an EMBL/GenBank/DDBJ whole genome shotgun (WGS) entry which is preliminary data.</text>
</comment>
<proteinExistence type="predicted"/>
<dbReference type="PIRSF" id="PIRSF032131">
    <property type="entry name" value="UCP032131"/>
    <property type="match status" value="1"/>
</dbReference>
<dbReference type="Proteomes" id="UP000323142">
    <property type="component" value="Unassembled WGS sequence"/>
</dbReference>
<evidence type="ECO:0000313" key="3">
    <source>
        <dbReference type="Proteomes" id="UP000323142"/>
    </source>
</evidence>
<evidence type="ECO:0000256" key="1">
    <source>
        <dbReference type="SAM" id="MobiDB-lite"/>
    </source>
</evidence>
<dbReference type="RefSeq" id="WP_149821659.1">
    <property type="nucleotide sequence ID" value="NZ_VUOA01000040.1"/>
</dbReference>